<evidence type="ECO:0008006" key="4">
    <source>
        <dbReference type="Google" id="ProtNLM"/>
    </source>
</evidence>
<organism evidence="2 3">
    <name type="scientific">Hymenobacter nitidus</name>
    <dbReference type="NCBI Taxonomy" id="2880929"/>
    <lineage>
        <taxon>Bacteria</taxon>
        <taxon>Pseudomonadati</taxon>
        <taxon>Bacteroidota</taxon>
        <taxon>Cytophagia</taxon>
        <taxon>Cytophagales</taxon>
        <taxon>Hymenobacteraceae</taxon>
        <taxon>Hymenobacter</taxon>
    </lineage>
</organism>
<proteinExistence type="predicted"/>
<keyword evidence="1" id="KW-0732">Signal</keyword>
<name>A0ABS8A9R9_9BACT</name>
<evidence type="ECO:0000256" key="1">
    <source>
        <dbReference type="SAM" id="SignalP"/>
    </source>
</evidence>
<evidence type="ECO:0000313" key="2">
    <source>
        <dbReference type="EMBL" id="MCB2377125.1"/>
    </source>
</evidence>
<dbReference type="EMBL" id="JAJADQ010000002">
    <property type="protein sequence ID" value="MCB2377125.1"/>
    <property type="molecule type" value="Genomic_DNA"/>
</dbReference>
<feature type="chain" id="PRO_5045168617" description="Lipoprotein" evidence="1">
    <location>
        <begin position="20"/>
        <end position="184"/>
    </location>
</feature>
<dbReference type="Proteomes" id="UP001165297">
    <property type="component" value="Unassembled WGS sequence"/>
</dbReference>
<sequence length="184" mass="20465">MKHSISVLLTIAMTLSACMHIPTASHSSETLATCYFQEFGQPMSLGYAEFAKIMADFERSTYALDVLVVIVRPGREGPKLKRLIQSESGYALITAIGNQQDSMRTQCNAECQAVLAHTAKGYFSLNDDSETAHAPYISLLIRRSGKTESTYYFNTYGLSCRNDTMNQKMVSGYAAAQYLLDLQW</sequence>
<dbReference type="RefSeq" id="WP_226183640.1">
    <property type="nucleotide sequence ID" value="NZ_JAJADQ010000002.1"/>
</dbReference>
<reference evidence="2" key="1">
    <citation type="submission" date="2021-10" db="EMBL/GenBank/DDBJ databases">
        <authorList>
            <person name="Dean J.D."/>
            <person name="Kim M.K."/>
            <person name="Newey C.N."/>
            <person name="Stoker T.S."/>
            <person name="Thompson D.W."/>
            <person name="Grose J.H."/>
        </authorList>
    </citation>
    <scope>NUCLEOTIDE SEQUENCE</scope>
    <source>
        <strain evidence="2">BT635</strain>
    </source>
</reference>
<dbReference type="PROSITE" id="PS51257">
    <property type="entry name" value="PROKAR_LIPOPROTEIN"/>
    <property type="match status" value="1"/>
</dbReference>
<accession>A0ABS8A9R9</accession>
<keyword evidence="3" id="KW-1185">Reference proteome</keyword>
<comment type="caution">
    <text evidence="2">The sequence shown here is derived from an EMBL/GenBank/DDBJ whole genome shotgun (WGS) entry which is preliminary data.</text>
</comment>
<feature type="signal peptide" evidence="1">
    <location>
        <begin position="1"/>
        <end position="19"/>
    </location>
</feature>
<protein>
    <recommendedName>
        <fullName evidence="4">Lipoprotein</fullName>
    </recommendedName>
</protein>
<gene>
    <name evidence="2" type="ORF">LGH70_06000</name>
</gene>
<evidence type="ECO:0000313" key="3">
    <source>
        <dbReference type="Proteomes" id="UP001165297"/>
    </source>
</evidence>